<dbReference type="AlphaFoldDB" id="J9FLS3"/>
<protein>
    <submittedName>
        <fullName evidence="1">Uncharacterized protein</fullName>
    </submittedName>
</protein>
<dbReference type="EMBL" id="AMCI01005580">
    <property type="protein sequence ID" value="EJW95871.1"/>
    <property type="molecule type" value="Genomic_DNA"/>
</dbReference>
<name>J9FLS3_9ZZZZ</name>
<accession>J9FLS3</accession>
<comment type="caution">
    <text evidence="1">The sequence shown here is derived from an EMBL/GenBank/DDBJ whole genome shotgun (WGS) entry which is preliminary data.</text>
</comment>
<reference evidence="1" key="1">
    <citation type="journal article" date="2012" name="PLoS ONE">
        <title>Gene sets for utilization of primary and secondary nutrition supplies in the distal gut of endangered iberian lynx.</title>
        <authorList>
            <person name="Alcaide M."/>
            <person name="Messina E."/>
            <person name="Richter M."/>
            <person name="Bargiela R."/>
            <person name="Peplies J."/>
            <person name="Huws S.A."/>
            <person name="Newbold C.J."/>
            <person name="Golyshin P.N."/>
            <person name="Simon M.A."/>
            <person name="Lopez G."/>
            <person name="Yakimov M.M."/>
            <person name="Ferrer M."/>
        </authorList>
    </citation>
    <scope>NUCLEOTIDE SEQUENCE</scope>
</reference>
<gene>
    <name evidence="1" type="ORF">EVA_16022</name>
</gene>
<organism evidence="1">
    <name type="scientific">gut metagenome</name>
    <dbReference type="NCBI Taxonomy" id="749906"/>
    <lineage>
        <taxon>unclassified sequences</taxon>
        <taxon>metagenomes</taxon>
        <taxon>organismal metagenomes</taxon>
    </lineage>
</organism>
<proteinExistence type="predicted"/>
<sequence>MPFLRPKSAENGPILSLLSESFFSTHTIHENARSLKPIFSGHNHPK</sequence>
<evidence type="ECO:0000313" key="1">
    <source>
        <dbReference type="EMBL" id="EJW95871.1"/>
    </source>
</evidence>